<feature type="domain" description="ABC transmembrane type-2" evidence="6">
    <location>
        <begin position="32"/>
        <end position="264"/>
    </location>
</feature>
<keyword evidence="4 5" id="KW-0472">Membrane</keyword>
<evidence type="ECO:0000256" key="3">
    <source>
        <dbReference type="ARBA" id="ARBA00022989"/>
    </source>
</evidence>
<feature type="transmembrane region" description="Helical" evidence="5">
    <location>
        <begin position="115"/>
        <end position="143"/>
    </location>
</feature>
<evidence type="ECO:0000313" key="7">
    <source>
        <dbReference type="EMBL" id="MBJ7608389.1"/>
    </source>
</evidence>
<feature type="transmembrane region" description="Helical" evidence="5">
    <location>
        <begin position="27"/>
        <end position="49"/>
    </location>
</feature>
<evidence type="ECO:0000256" key="1">
    <source>
        <dbReference type="ARBA" id="ARBA00004141"/>
    </source>
</evidence>
<dbReference type="Proteomes" id="UP000614410">
    <property type="component" value="Unassembled WGS sequence"/>
</dbReference>
<name>A0A934KKX3_9BACT</name>
<evidence type="ECO:0000256" key="4">
    <source>
        <dbReference type="ARBA" id="ARBA00023136"/>
    </source>
</evidence>
<accession>A0A934KKX3</accession>
<dbReference type="PROSITE" id="PS51012">
    <property type="entry name" value="ABC_TM2"/>
    <property type="match status" value="1"/>
</dbReference>
<gene>
    <name evidence="7" type="ORF">JF887_03010</name>
</gene>
<comment type="similarity">
    <text evidence="5">Belongs to the ABC-2 integral membrane protein family.</text>
</comment>
<evidence type="ECO:0000259" key="6">
    <source>
        <dbReference type="PROSITE" id="PS51012"/>
    </source>
</evidence>
<keyword evidence="5" id="KW-0813">Transport</keyword>
<dbReference type="Pfam" id="PF01061">
    <property type="entry name" value="ABC2_membrane"/>
    <property type="match status" value="1"/>
</dbReference>
<feature type="transmembrane region" description="Helical" evidence="5">
    <location>
        <begin position="185"/>
        <end position="203"/>
    </location>
</feature>
<dbReference type="InterPro" id="IPR013525">
    <property type="entry name" value="ABC2_TM"/>
</dbReference>
<feature type="transmembrane region" description="Helical" evidence="5">
    <location>
        <begin position="69"/>
        <end position="94"/>
    </location>
</feature>
<comment type="caution">
    <text evidence="7">The sequence shown here is derived from an EMBL/GenBank/DDBJ whole genome shotgun (WGS) entry which is preliminary data.</text>
</comment>
<dbReference type="PANTHER" id="PTHR43229">
    <property type="entry name" value="NODULATION PROTEIN J"/>
    <property type="match status" value="1"/>
</dbReference>
<keyword evidence="5" id="KW-1003">Cell membrane</keyword>
<evidence type="ECO:0000313" key="8">
    <source>
        <dbReference type="Proteomes" id="UP000614410"/>
    </source>
</evidence>
<dbReference type="GO" id="GO:0140359">
    <property type="term" value="F:ABC-type transporter activity"/>
    <property type="evidence" value="ECO:0007669"/>
    <property type="project" value="InterPro"/>
</dbReference>
<feature type="transmembrane region" description="Helical" evidence="5">
    <location>
        <begin position="155"/>
        <end position="178"/>
    </location>
</feature>
<dbReference type="EMBL" id="JAEKNN010000012">
    <property type="protein sequence ID" value="MBJ7608389.1"/>
    <property type="molecule type" value="Genomic_DNA"/>
</dbReference>
<dbReference type="PANTHER" id="PTHR43229:SF6">
    <property type="entry name" value="ABC-TYPE MULTIDRUG TRANSPORT SYSTEM, PERMEASE COMPONENT"/>
    <property type="match status" value="1"/>
</dbReference>
<dbReference type="GO" id="GO:0005886">
    <property type="term" value="C:plasma membrane"/>
    <property type="evidence" value="ECO:0007669"/>
    <property type="project" value="UniProtKB-SubCell"/>
</dbReference>
<protein>
    <recommendedName>
        <fullName evidence="5">Transport permease protein</fullName>
    </recommendedName>
</protein>
<comment type="subcellular location">
    <subcellularLocation>
        <location evidence="5">Cell membrane</location>
        <topology evidence="5">Multi-pass membrane protein</topology>
    </subcellularLocation>
    <subcellularLocation>
        <location evidence="1">Membrane</location>
        <topology evidence="1">Multi-pass membrane protein</topology>
    </subcellularLocation>
</comment>
<dbReference type="AlphaFoldDB" id="A0A934KKX3"/>
<evidence type="ECO:0000256" key="5">
    <source>
        <dbReference type="RuleBase" id="RU361157"/>
    </source>
</evidence>
<dbReference type="InterPro" id="IPR047817">
    <property type="entry name" value="ABC2_TM_bact-type"/>
</dbReference>
<sequence length="278" mass="30143">MSTRALRWETTAFRGFFERQLHLYSRYWVWEVVWFVYSVATVLSVGYLATGLGVIGAGESAAGVHRAQLYLLVGALLWTFMSLVFHETSFAIAWERWEGTIEYTFMAPVRRVTHLAGISCFSLVYGLLRSALLVAVVVLAIHVDLSNANLGAATLVLAASTVPLTGLGIFIAILPLLSPEKGEQMTFAVQGILLLVSGVYYPLSVLPGPFQVVGRASPLTYTLQGTRDALISNRGIIDLLPTICLLLAMGVVLVAGGLIAFGSAERRAKRLGLLKRNG</sequence>
<proteinExistence type="inferred from homology"/>
<keyword evidence="3 5" id="KW-1133">Transmembrane helix</keyword>
<keyword evidence="2 5" id="KW-0812">Transmembrane</keyword>
<feature type="transmembrane region" description="Helical" evidence="5">
    <location>
        <begin position="239"/>
        <end position="261"/>
    </location>
</feature>
<organism evidence="7 8">
    <name type="scientific">Candidatus Amunia macphersoniae</name>
    <dbReference type="NCBI Taxonomy" id="3127014"/>
    <lineage>
        <taxon>Bacteria</taxon>
        <taxon>Bacillati</taxon>
        <taxon>Candidatus Dormiibacterota</taxon>
        <taxon>Candidatus Dormibacteria</taxon>
        <taxon>Candidatus Aeolococcales</taxon>
        <taxon>Candidatus Aeolococcaceae</taxon>
        <taxon>Candidatus Amunia</taxon>
    </lineage>
</organism>
<evidence type="ECO:0000256" key="2">
    <source>
        <dbReference type="ARBA" id="ARBA00022692"/>
    </source>
</evidence>
<dbReference type="InterPro" id="IPR051784">
    <property type="entry name" value="Nod_factor_ABC_transporter"/>
</dbReference>
<reference evidence="7 8" key="1">
    <citation type="submission" date="2020-10" db="EMBL/GenBank/DDBJ databases">
        <title>Ca. Dormibacterota MAGs.</title>
        <authorList>
            <person name="Montgomery K."/>
        </authorList>
    </citation>
    <scope>NUCLEOTIDE SEQUENCE [LARGE SCALE GENOMIC DNA]</scope>
    <source>
        <strain evidence="7">Mitchell_Peninsula_5</strain>
    </source>
</reference>